<dbReference type="EMBL" id="CP162512">
    <property type="protein sequence ID" value="XDI07555.1"/>
    <property type="molecule type" value="Genomic_DNA"/>
</dbReference>
<gene>
    <name evidence="2" type="ORF">ABFY20_19765</name>
</gene>
<protein>
    <submittedName>
        <fullName evidence="2">AIPR family protein</fullName>
    </submittedName>
</protein>
<feature type="domain" description="Abortive phage infection protein C-terminal" evidence="1">
    <location>
        <begin position="275"/>
        <end position="458"/>
    </location>
</feature>
<name>A0AB39BM12_9MICO</name>
<geneLocation type="plasmid" evidence="2">
    <name>unnamed1</name>
</geneLocation>
<proteinExistence type="predicted"/>
<reference evidence="2" key="1">
    <citation type="submission" date="2024-05" db="EMBL/GenBank/DDBJ databases">
        <title>Herbiconiux sp. A18JL235.</title>
        <authorList>
            <person name="Zhang G."/>
        </authorList>
    </citation>
    <scope>NUCLEOTIDE SEQUENCE</scope>
    <source>
        <strain evidence="2">A18JL235</strain>
        <plasmid evidence="2">unnamed1</plasmid>
    </source>
</reference>
<keyword evidence="2" id="KW-0614">Plasmid</keyword>
<accession>A0AB39BM12</accession>
<dbReference type="AlphaFoldDB" id="A0AB39BM12"/>
<dbReference type="Pfam" id="PF10592">
    <property type="entry name" value="AIPR"/>
    <property type="match status" value="1"/>
</dbReference>
<evidence type="ECO:0000259" key="1">
    <source>
        <dbReference type="Pfam" id="PF10592"/>
    </source>
</evidence>
<dbReference type="RefSeq" id="WP_368499918.1">
    <property type="nucleotide sequence ID" value="NZ_CP162512.1"/>
</dbReference>
<sequence>MALTHSQEVVKFKFDEFKKLHFPSLSDGLAFMQYATSLALQQFQLDESEIQAGVTEGPDDGGIDGFHIIVNQTEGVSPATSGLSRLKTAPSGVAKNVPFDIVVVQSKSSMDGALDGKALQELHGSLNRILSNEKLEELRAYPLNEKVIGQVDAYRRYRTKLVSLDPIRSFTVFLMQPIADAKLTQPDKRRAADLKKMIESHLGSTTKVAVELLTADGIEKLRNARRDVEGVLKFASNPLDEKHGKSSALLGLVTIGDLLSFVRRGKTAVLRDEFFTTNVREFAGSATPVNAAIRKTLSTNTDTAFWWMNNGVTIIVDRASYQSDNSWLLVNPQIVNGLQTTNVIHEAANDSVITMKRRKESLLVRVISEMDPKLRESVIQGTNNQTQVNSVQLYANDERQLEIESFLETKSWFYERRRWQYRNRKVSRSRIRSILELAQVIIAAVLLEPETARARPRDRLKTEAGYKRVFPEGADLSVYSTLLEAQLEVEKYLTTPAALAISNDPTNDRFFLLAGAALRASGVKAKADYTAVVIKTRVQVPTADVLEEVHKRLYKLVGPSAEKKERDKLFKSAALRDQLIADILAWNAKS</sequence>
<dbReference type="InterPro" id="IPR018891">
    <property type="entry name" value="AIPR_C"/>
</dbReference>
<evidence type="ECO:0000313" key="2">
    <source>
        <dbReference type="EMBL" id="XDI07555.1"/>
    </source>
</evidence>
<organism evidence="2">
    <name type="scientific">Herbiconiux sp. A18JL235</name>
    <dbReference type="NCBI Taxonomy" id="3152363"/>
    <lineage>
        <taxon>Bacteria</taxon>
        <taxon>Bacillati</taxon>
        <taxon>Actinomycetota</taxon>
        <taxon>Actinomycetes</taxon>
        <taxon>Micrococcales</taxon>
        <taxon>Microbacteriaceae</taxon>
        <taxon>Herbiconiux</taxon>
    </lineage>
</organism>